<feature type="region of interest" description="Disordered" evidence="1">
    <location>
        <begin position="1"/>
        <end position="36"/>
    </location>
</feature>
<proteinExistence type="predicted"/>
<dbReference type="AlphaFoldDB" id="A0AAV4S6Z6"/>
<evidence type="ECO:0000313" key="2">
    <source>
        <dbReference type="EMBL" id="GIY30278.1"/>
    </source>
</evidence>
<dbReference type="EMBL" id="BPLR01009201">
    <property type="protein sequence ID" value="GIY30278.1"/>
    <property type="molecule type" value="Genomic_DNA"/>
</dbReference>
<evidence type="ECO:0000256" key="1">
    <source>
        <dbReference type="SAM" id="MobiDB-lite"/>
    </source>
</evidence>
<dbReference type="Proteomes" id="UP001054945">
    <property type="component" value="Unassembled WGS sequence"/>
</dbReference>
<organism evidence="2 3">
    <name type="scientific">Caerostris extrusa</name>
    <name type="common">Bark spider</name>
    <name type="synonym">Caerostris bankana</name>
    <dbReference type="NCBI Taxonomy" id="172846"/>
    <lineage>
        <taxon>Eukaryota</taxon>
        <taxon>Metazoa</taxon>
        <taxon>Ecdysozoa</taxon>
        <taxon>Arthropoda</taxon>
        <taxon>Chelicerata</taxon>
        <taxon>Arachnida</taxon>
        <taxon>Araneae</taxon>
        <taxon>Araneomorphae</taxon>
        <taxon>Entelegynae</taxon>
        <taxon>Araneoidea</taxon>
        <taxon>Araneidae</taxon>
        <taxon>Caerostris</taxon>
    </lineage>
</organism>
<gene>
    <name evidence="2" type="ORF">CEXT_78651</name>
</gene>
<keyword evidence="3" id="KW-1185">Reference proteome</keyword>
<protein>
    <submittedName>
        <fullName evidence="2">Uncharacterized protein</fullName>
    </submittedName>
</protein>
<sequence length="116" mass="13556">MNRRNHTKSLTLLNDDSTPWGPTTRSSHPPSSNNFCSMTNQPQSYIPLELTEMKKRRNVFFSFVLLKVECSMSQSNGTNFVECASWWMAGNWRFIKWINPKRELQCIIQQVLNDLV</sequence>
<feature type="compositionally biased region" description="Polar residues" evidence="1">
    <location>
        <begin position="8"/>
        <end position="36"/>
    </location>
</feature>
<comment type="caution">
    <text evidence="2">The sequence shown here is derived from an EMBL/GenBank/DDBJ whole genome shotgun (WGS) entry which is preliminary data.</text>
</comment>
<name>A0AAV4S6Z6_CAEEX</name>
<reference evidence="2 3" key="1">
    <citation type="submission" date="2021-06" db="EMBL/GenBank/DDBJ databases">
        <title>Caerostris extrusa draft genome.</title>
        <authorList>
            <person name="Kono N."/>
            <person name="Arakawa K."/>
        </authorList>
    </citation>
    <scope>NUCLEOTIDE SEQUENCE [LARGE SCALE GENOMIC DNA]</scope>
</reference>
<accession>A0AAV4S6Z6</accession>
<evidence type="ECO:0000313" key="3">
    <source>
        <dbReference type="Proteomes" id="UP001054945"/>
    </source>
</evidence>